<evidence type="ECO:0000313" key="1">
    <source>
        <dbReference type="EMBL" id="KAG7501938.1"/>
    </source>
</evidence>
<evidence type="ECO:0000313" key="2">
    <source>
        <dbReference type="Proteomes" id="UP000693946"/>
    </source>
</evidence>
<sequence>MDHVITVAANTRRSESQRREMFILSRRSSHISCDLLKSANNKHRPFTLQLLEPQQPKKRCVNGPRRANISSTVVVLSLQCCLMRVKAIKVHLRVNISRPRCNPPFFSLVNFPDKDLNLPLKDFAAWPV</sequence>
<reference evidence="1 2" key="1">
    <citation type="journal article" date="2021" name="Sci. Rep.">
        <title>Chromosome anchoring in Senegalese sole (Solea senegalensis) reveals sex-associated markers and genome rearrangements in flatfish.</title>
        <authorList>
            <person name="Guerrero-Cozar I."/>
            <person name="Gomez-Garrido J."/>
            <person name="Berbel C."/>
            <person name="Martinez-Blanch J.F."/>
            <person name="Alioto T."/>
            <person name="Claros M.G."/>
            <person name="Gagnaire P.A."/>
            <person name="Manchado M."/>
        </authorList>
    </citation>
    <scope>NUCLEOTIDE SEQUENCE [LARGE SCALE GENOMIC DNA]</scope>
    <source>
        <strain evidence="1">Sse05_10M</strain>
    </source>
</reference>
<protein>
    <submittedName>
        <fullName evidence="1">Uncharacterized protein</fullName>
    </submittedName>
</protein>
<accession>A0AAV6R9B7</accession>
<gene>
    <name evidence="1" type="ORF">JOB18_010168</name>
</gene>
<organism evidence="1 2">
    <name type="scientific">Solea senegalensis</name>
    <name type="common">Senegalese sole</name>
    <dbReference type="NCBI Taxonomy" id="28829"/>
    <lineage>
        <taxon>Eukaryota</taxon>
        <taxon>Metazoa</taxon>
        <taxon>Chordata</taxon>
        <taxon>Craniata</taxon>
        <taxon>Vertebrata</taxon>
        <taxon>Euteleostomi</taxon>
        <taxon>Actinopterygii</taxon>
        <taxon>Neopterygii</taxon>
        <taxon>Teleostei</taxon>
        <taxon>Neoteleostei</taxon>
        <taxon>Acanthomorphata</taxon>
        <taxon>Carangaria</taxon>
        <taxon>Pleuronectiformes</taxon>
        <taxon>Pleuronectoidei</taxon>
        <taxon>Soleidae</taxon>
        <taxon>Solea</taxon>
    </lineage>
</organism>
<comment type="caution">
    <text evidence="1">The sequence shown here is derived from an EMBL/GenBank/DDBJ whole genome shotgun (WGS) entry which is preliminary data.</text>
</comment>
<dbReference type="Proteomes" id="UP000693946">
    <property type="component" value="Linkage Group LG2"/>
</dbReference>
<proteinExistence type="predicted"/>
<dbReference type="EMBL" id="JAGKHQ010000012">
    <property type="protein sequence ID" value="KAG7501938.1"/>
    <property type="molecule type" value="Genomic_DNA"/>
</dbReference>
<name>A0AAV6R9B7_SOLSE</name>
<dbReference type="AlphaFoldDB" id="A0AAV6R9B7"/>
<keyword evidence="2" id="KW-1185">Reference proteome</keyword>